<evidence type="ECO:0000313" key="11">
    <source>
        <dbReference type="EMBL" id="EFY03997.1"/>
    </source>
</evidence>
<evidence type="ECO:0000313" key="12">
    <source>
        <dbReference type="Proteomes" id="UP000004923"/>
    </source>
</evidence>
<dbReference type="NCBIfam" id="TIGR00125">
    <property type="entry name" value="cyt_tran_rel"/>
    <property type="match status" value="1"/>
</dbReference>
<feature type="binding site" evidence="9">
    <location>
        <begin position="107"/>
        <end position="109"/>
    </location>
    <ligand>
        <name>ATP</name>
        <dbReference type="ChEBI" id="CHEBI:30616"/>
    </ligand>
</feature>
<dbReference type="SUPFAM" id="SSF52374">
    <property type="entry name" value="Nucleotidylyl transferase"/>
    <property type="match status" value="1"/>
</dbReference>
<comment type="subcellular location">
    <subcellularLocation>
        <location evidence="9">Cytoplasm</location>
    </subcellularLocation>
</comment>
<keyword evidence="6 9" id="KW-0460">Magnesium</keyword>
<feature type="site" description="Transition state stabilizer" evidence="9">
    <location>
        <position position="35"/>
    </location>
</feature>
<feature type="binding site" evidence="9">
    <location>
        <position position="117"/>
    </location>
    <ligand>
        <name>ATP</name>
        <dbReference type="ChEBI" id="CHEBI:30616"/>
    </ligand>
</feature>
<feature type="binding site" evidence="9">
    <location>
        <position position="59"/>
    </location>
    <ligand>
        <name>substrate</name>
    </ligand>
</feature>
<dbReference type="Proteomes" id="UP000004923">
    <property type="component" value="Unassembled WGS sequence"/>
</dbReference>
<feature type="binding site" evidence="9">
    <location>
        <position position="106"/>
    </location>
    <ligand>
        <name>substrate</name>
    </ligand>
</feature>
<evidence type="ECO:0000256" key="9">
    <source>
        <dbReference type="HAMAP-Rule" id="MF_00151"/>
    </source>
</evidence>
<dbReference type="GO" id="GO:0005524">
    <property type="term" value="F:ATP binding"/>
    <property type="evidence" value="ECO:0007669"/>
    <property type="project" value="UniProtKB-KW"/>
</dbReference>
<keyword evidence="4 9" id="KW-0547">Nucleotide-binding</keyword>
<evidence type="ECO:0000256" key="5">
    <source>
        <dbReference type="ARBA" id="ARBA00022840"/>
    </source>
</evidence>
<organism evidence="11 12">
    <name type="scientific">Phascolarctobacterium succinatutens YIT 12067</name>
    <dbReference type="NCBI Taxonomy" id="626939"/>
    <lineage>
        <taxon>Bacteria</taxon>
        <taxon>Bacillati</taxon>
        <taxon>Bacillota</taxon>
        <taxon>Negativicutes</taxon>
        <taxon>Acidaminococcales</taxon>
        <taxon>Acidaminococcaceae</taxon>
        <taxon>Phascolarctobacterium</taxon>
    </lineage>
</organism>
<evidence type="ECO:0000256" key="4">
    <source>
        <dbReference type="ARBA" id="ARBA00022741"/>
    </source>
</evidence>
<dbReference type="InterPro" id="IPR014729">
    <property type="entry name" value="Rossmann-like_a/b/a_fold"/>
</dbReference>
<evidence type="ECO:0000256" key="3">
    <source>
        <dbReference type="ARBA" id="ARBA00022695"/>
    </source>
</evidence>
<evidence type="ECO:0000259" key="10">
    <source>
        <dbReference type="Pfam" id="PF01467"/>
    </source>
</evidence>
<comment type="catalytic activity">
    <reaction evidence="8 9">
        <text>(R)-4'-phosphopantetheine + ATP + H(+) = 3'-dephospho-CoA + diphosphate</text>
        <dbReference type="Rhea" id="RHEA:19801"/>
        <dbReference type="ChEBI" id="CHEBI:15378"/>
        <dbReference type="ChEBI" id="CHEBI:30616"/>
        <dbReference type="ChEBI" id="CHEBI:33019"/>
        <dbReference type="ChEBI" id="CHEBI:57328"/>
        <dbReference type="ChEBI" id="CHEBI:61723"/>
        <dbReference type="EC" id="2.7.7.3"/>
    </reaction>
</comment>
<dbReference type="CDD" id="cd02163">
    <property type="entry name" value="PPAT"/>
    <property type="match status" value="1"/>
</dbReference>
<keyword evidence="5 9" id="KW-0067">ATP-binding</keyword>
<feature type="domain" description="Cytidyltransferase-like" evidence="10">
    <location>
        <begin position="23"/>
        <end position="152"/>
    </location>
</feature>
<dbReference type="PANTHER" id="PTHR21342:SF1">
    <property type="entry name" value="PHOSPHOPANTETHEINE ADENYLYLTRANSFERASE"/>
    <property type="match status" value="1"/>
</dbReference>
<keyword evidence="1 9" id="KW-0963">Cytoplasm</keyword>
<dbReference type="GO" id="GO:0005737">
    <property type="term" value="C:cytoplasm"/>
    <property type="evidence" value="ECO:0007669"/>
    <property type="project" value="UniProtKB-SubCell"/>
</dbReference>
<dbReference type="InterPro" id="IPR004821">
    <property type="entry name" value="Cyt_trans-like"/>
</dbReference>
<keyword evidence="3 9" id="KW-0548">Nucleotidyltransferase</keyword>
<comment type="pathway">
    <text evidence="9">Cofactor biosynthesis; coenzyme A biosynthesis; CoA from (R)-pantothenate: step 4/5.</text>
</comment>
<feature type="binding site" evidence="9">
    <location>
        <position position="27"/>
    </location>
    <ligand>
        <name>substrate</name>
    </ligand>
</feature>
<sequence>MGISLVIFLIKDRLGGLAMRRAVCPGSFDPVTKGHIDIFERASAMFDELIISVFHNPGKDKAMFSMEERVEMLKEATKHIPNVRVTCFSGLLNEFCKKEEAPFIVRGLRAFTDFEYEFQRALLLKKIDNDLETVFIMTNAKYSFVSSSGVRELATFGGQLKDLVPECIEERVRKHVYKKFE</sequence>
<accession>E8LGN2</accession>
<evidence type="ECO:0000256" key="7">
    <source>
        <dbReference type="ARBA" id="ARBA00022993"/>
    </source>
</evidence>
<dbReference type="UniPathway" id="UPA00241">
    <property type="reaction ID" value="UER00355"/>
</dbReference>
<comment type="caution">
    <text evidence="11">The sequence shown here is derived from an EMBL/GenBank/DDBJ whole genome shotgun (WGS) entry which is preliminary data.</text>
</comment>
<feature type="binding site" evidence="9">
    <location>
        <begin position="142"/>
        <end position="148"/>
    </location>
    <ligand>
        <name>ATP</name>
        <dbReference type="ChEBI" id="CHEBI:30616"/>
    </ligand>
</feature>
<comment type="subunit">
    <text evidence="9">Homohexamer.</text>
</comment>
<dbReference type="GO" id="GO:0004595">
    <property type="term" value="F:pantetheine-phosphate adenylyltransferase activity"/>
    <property type="evidence" value="ECO:0007669"/>
    <property type="project" value="UniProtKB-UniRule"/>
</dbReference>
<feature type="binding site" evidence="9">
    <location>
        <position position="92"/>
    </location>
    <ligand>
        <name>substrate</name>
    </ligand>
</feature>
<evidence type="ECO:0000256" key="2">
    <source>
        <dbReference type="ARBA" id="ARBA00022679"/>
    </source>
</evidence>
<protein>
    <recommendedName>
        <fullName evidence="9">Phosphopantetheine adenylyltransferase</fullName>
        <ecNumber evidence="9">2.7.7.3</ecNumber>
    </recommendedName>
    <alternativeName>
        <fullName evidence="9">Dephospho-CoA pyrophosphorylase</fullName>
    </alternativeName>
    <alternativeName>
        <fullName evidence="9">Pantetheine-phosphate adenylyltransferase</fullName>
        <shortName evidence="9">PPAT</shortName>
    </alternativeName>
</protein>
<name>E8LGN2_9FIRM</name>
<comment type="cofactor">
    <cofactor evidence="9">
        <name>Mg(2+)</name>
        <dbReference type="ChEBI" id="CHEBI:18420"/>
    </cofactor>
</comment>
<dbReference type="eggNOG" id="COG0669">
    <property type="taxonomic scope" value="Bacteria"/>
</dbReference>
<comment type="similarity">
    <text evidence="9">Belongs to the bacterial CoaD family.</text>
</comment>
<proteinExistence type="inferred from homology"/>
<dbReference type="HOGENOM" id="CLU_100149_0_1_9"/>
<dbReference type="GO" id="GO:0015937">
    <property type="term" value="P:coenzyme A biosynthetic process"/>
    <property type="evidence" value="ECO:0007669"/>
    <property type="project" value="UniProtKB-UniRule"/>
</dbReference>
<dbReference type="HAMAP" id="MF_00151">
    <property type="entry name" value="PPAT_bact"/>
    <property type="match status" value="1"/>
</dbReference>
<dbReference type="AlphaFoldDB" id="E8LGN2"/>
<dbReference type="EMBL" id="AEVN01000108">
    <property type="protein sequence ID" value="EFY03997.1"/>
    <property type="molecule type" value="Genomic_DNA"/>
</dbReference>
<evidence type="ECO:0000256" key="8">
    <source>
        <dbReference type="ARBA" id="ARBA00029346"/>
    </source>
</evidence>
<keyword evidence="12" id="KW-1185">Reference proteome</keyword>
<evidence type="ECO:0000256" key="6">
    <source>
        <dbReference type="ARBA" id="ARBA00022842"/>
    </source>
</evidence>
<gene>
    <name evidence="9 11" type="primary">coaD</name>
    <name evidence="11" type="ORF">HMPREF9443_02036</name>
</gene>
<feature type="binding site" evidence="9">
    <location>
        <begin position="27"/>
        <end position="28"/>
    </location>
    <ligand>
        <name>ATP</name>
        <dbReference type="ChEBI" id="CHEBI:30616"/>
    </ligand>
</feature>
<dbReference type="Pfam" id="PF01467">
    <property type="entry name" value="CTP_transf_like"/>
    <property type="match status" value="1"/>
</dbReference>
<keyword evidence="7 9" id="KW-0173">Coenzyme A biosynthesis</keyword>
<dbReference type="InterPro" id="IPR001980">
    <property type="entry name" value="PPAT"/>
</dbReference>
<evidence type="ECO:0000256" key="1">
    <source>
        <dbReference type="ARBA" id="ARBA00022490"/>
    </source>
</evidence>
<keyword evidence="2 9" id="KW-0808">Transferase</keyword>
<reference evidence="11 12" key="1">
    <citation type="submission" date="2011-01" db="EMBL/GenBank/DDBJ databases">
        <authorList>
            <person name="Weinstock G."/>
            <person name="Sodergren E."/>
            <person name="Clifton S."/>
            <person name="Fulton L."/>
            <person name="Fulton B."/>
            <person name="Courtney L."/>
            <person name="Fronick C."/>
            <person name="Harrison M."/>
            <person name="Strong C."/>
            <person name="Farmer C."/>
            <person name="Delahaunty K."/>
            <person name="Markovic C."/>
            <person name="Hall O."/>
            <person name="Minx P."/>
            <person name="Tomlinson C."/>
            <person name="Mitreva M."/>
            <person name="Hou S."/>
            <person name="Chen J."/>
            <person name="Wollam A."/>
            <person name="Pepin K.H."/>
            <person name="Johnson M."/>
            <person name="Bhonagiri V."/>
            <person name="Zhang X."/>
            <person name="Suruliraj S."/>
            <person name="Warren W."/>
            <person name="Chinwalla A."/>
            <person name="Mardis E.R."/>
            <person name="Wilson R.K."/>
        </authorList>
    </citation>
    <scope>NUCLEOTIDE SEQUENCE [LARGE SCALE GENOMIC DNA]</scope>
    <source>
        <strain evidence="11 12">YIT 12067</strain>
    </source>
</reference>
<dbReference type="Gene3D" id="3.40.50.620">
    <property type="entry name" value="HUPs"/>
    <property type="match status" value="1"/>
</dbReference>
<comment type="function">
    <text evidence="9">Reversibly transfers an adenylyl group from ATP to 4'-phosphopantetheine, yielding dephospho-CoA (dPCoA) and pyrophosphate.</text>
</comment>
<dbReference type="EC" id="2.7.7.3" evidence="9"/>
<dbReference type="PRINTS" id="PR01020">
    <property type="entry name" value="LPSBIOSNTHSS"/>
</dbReference>
<dbReference type="PANTHER" id="PTHR21342">
    <property type="entry name" value="PHOSPHOPANTETHEINE ADENYLYLTRANSFERASE"/>
    <property type="match status" value="1"/>
</dbReference>
<dbReference type="NCBIfam" id="TIGR01510">
    <property type="entry name" value="coaD_prev_kdtB"/>
    <property type="match status" value="1"/>
</dbReference>
<feature type="binding site" evidence="9">
    <location>
        <position position="35"/>
    </location>
    <ligand>
        <name>ATP</name>
        <dbReference type="ChEBI" id="CHEBI:30616"/>
    </ligand>
</feature>